<evidence type="ECO:0000313" key="2">
    <source>
        <dbReference type="EMBL" id="KAG0150773.1"/>
    </source>
</evidence>
<reference evidence="2" key="1">
    <citation type="submission" date="2013-11" db="EMBL/GenBank/DDBJ databases">
        <title>Genome sequence of the fusiform rust pathogen reveals effectors for host alternation and coevolution with pine.</title>
        <authorList>
            <consortium name="DOE Joint Genome Institute"/>
            <person name="Smith K."/>
            <person name="Pendleton A."/>
            <person name="Kubisiak T."/>
            <person name="Anderson C."/>
            <person name="Salamov A."/>
            <person name="Aerts A."/>
            <person name="Riley R."/>
            <person name="Clum A."/>
            <person name="Lindquist E."/>
            <person name="Ence D."/>
            <person name="Campbell M."/>
            <person name="Kronenberg Z."/>
            <person name="Feau N."/>
            <person name="Dhillon B."/>
            <person name="Hamelin R."/>
            <person name="Burleigh J."/>
            <person name="Smith J."/>
            <person name="Yandell M."/>
            <person name="Nelson C."/>
            <person name="Grigoriev I."/>
            <person name="Davis J."/>
        </authorList>
    </citation>
    <scope>NUCLEOTIDE SEQUENCE</scope>
    <source>
        <strain evidence="2">G11</strain>
    </source>
</reference>
<feature type="region of interest" description="Disordered" evidence="1">
    <location>
        <begin position="1"/>
        <end position="50"/>
    </location>
</feature>
<proteinExistence type="predicted"/>
<evidence type="ECO:0000256" key="1">
    <source>
        <dbReference type="SAM" id="MobiDB-lite"/>
    </source>
</evidence>
<comment type="caution">
    <text evidence="2">The sequence shown here is derived from an EMBL/GenBank/DDBJ whole genome shotgun (WGS) entry which is preliminary data.</text>
</comment>
<organism evidence="2 3">
    <name type="scientific">Cronartium quercuum f. sp. fusiforme G11</name>
    <dbReference type="NCBI Taxonomy" id="708437"/>
    <lineage>
        <taxon>Eukaryota</taxon>
        <taxon>Fungi</taxon>
        <taxon>Dikarya</taxon>
        <taxon>Basidiomycota</taxon>
        <taxon>Pucciniomycotina</taxon>
        <taxon>Pucciniomycetes</taxon>
        <taxon>Pucciniales</taxon>
        <taxon>Coleosporiaceae</taxon>
        <taxon>Cronartium</taxon>
    </lineage>
</organism>
<keyword evidence="3" id="KW-1185">Reference proteome</keyword>
<sequence>MQRTPPGGRGRGSVPPSSRPQSASGSANRPPSQPPFRPPHPRNNPQPPRANAALPFFSFFFLSTQNNLARISPKLFQVWLTL</sequence>
<name>A0A9P6THH1_9BASI</name>
<dbReference type="EMBL" id="MU167217">
    <property type="protein sequence ID" value="KAG0150773.1"/>
    <property type="molecule type" value="Genomic_DNA"/>
</dbReference>
<protein>
    <submittedName>
        <fullName evidence="2">Uncharacterized protein</fullName>
    </submittedName>
</protein>
<dbReference type="AlphaFoldDB" id="A0A9P6THH1"/>
<feature type="compositionally biased region" description="Low complexity" evidence="1">
    <location>
        <begin position="1"/>
        <end position="30"/>
    </location>
</feature>
<evidence type="ECO:0000313" key="3">
    <source>
        <dbReference type="Proteomes" id="UP000886653"/>
    </source>
</evidence>
<dbReference type="Proteomes" id="UP000886653">
    <property type="component" value="Unassembled WGS sequence"/>
</dbReference>
<feature type="compositionally biased region" description="Pro residues" evidence="1">
    <location>
        <begin position="31"/>
        <end position="48"/>
    </location>
</feature>
<accession>A0A9P6THH1</accession>
<gene>
    <name evidence="2" type="ORF">CROQUDRAFT_652016</name>
</gene>